<sequence length="340" mass="35571">MNRIILALALASVLAACTGGNPNDSGNDDGIGTGTQPLVDEEVPDNVDEEGSTDNSGPDVYGTEANDLLTMNDVEFDTATGELVLNNMPFDGDDNLYARDATVSTSFRNAGSSFDAYRNVGGSNRYYAVFRQTDSGYSRVTAAGTDNYVTFGFGGVAAQRLKGNGALPNADQSYIFDGEYAAVRTIIDPDTGSEMQYVAGTVRIRVDVEDFDTTGAVEGYIADRTFFDNNGVLIDDLNGTGEFITLSTAEINFDNWTIGSSDASVVGGPQPTTDPNNLGGLGGGTTTVAGTWEGLFAGPNGEEVAGIVVMEGSGAIGIDETTGDYVFVQVREVGGFVAER</sequence>
<evidence type="ECO:0000313" key="3">
    <source>
        <dbReference type="EMBL" id="WGW05434.1"/>
    </source>
</evidence>
<feature type="chain" id="PRO_5045740961" description="Transferrin-binding protein B C-lobe/N-lobe beta barrel domain-containing protein" evidence="2">
    <location>
        <begin position="19"/>
        <end position="340"/>
    </location>
</feature>
<evidence type="ECO:0000313" key="4">
    <source>
        <dbReference type="Proteomes" id="UP001241605"/>
    </source>
</evidence>
<feature type="compositionally biased region" description="Acidic residues" evidence="1">
    <location>
        <begin position="39"/>
        <end position="52"/>
    </location>
</feature>
<proteinExistence type="predicted"/>
<protein>
    <recommendedName>
        <fullName evidence="5">Transferrin-binding protein B C-lobe/N-lobe beta barrel domain-containing protein</fullName>
    </recommendedName>
</protein>
<gene>
    <name evidence="3" type="ORF">QF118_07770</name>
</gene>
<dbReference type="RefSeq" id="WP_282302058.1">
    <property type="nucleotide sequence ID" value="NZ_CP124616.1"/>
</dbReference>
<dbReference type="PROSITE" id="PS51257">
    <property type="entry name" value="PROKAR_LIPOPROTEIN"/>
    <property type="match status" value="1"/>
</dbReference>
<feature type="signal peptide" evidence="2">
    <location>
        <begin position="1"/>
        <end position="18"/>
    </location>
</feature>
<name>A0ABY8QLC7_9RHOB</name>
<dbReference type="EMBL" id="CP124616">
    <property type="protein sequence ID" value="WGW05434.1"/>
    <property type="molecule type" value="Genomic_DNA"/>
</dbReference>
<organism evidence="3 4">
    <name type="scientific">Tropicibacter oceani</name>
    <dbReference type="NCBI Taxonomy" id="3058420"/>
    <lineage>
        <taxon>Bacteria</taxon>
        <taxon>Pseudomonadati</taxon>
        <taxon>Pseudomonadota</taxon>
        <taxon>Alphaproteobacteria</taxon>
        <taxon>Rhodobacterales</taxon>
        <taxon>Roseobacteraceae</taxon>
        <taxon>Tropicibacter</taxon>
    </lineage>
</organism>
<reference evidence="3 4" key="1">
    <citation type="submission" date="2023-05" db="EMBL/GenBank/DDBJ databases">
        <title>YMD87, complete Genome.</title>
        <authorList>
            <person name="Zhang J."/>
            <person name="Xu X."/>
        </authorList>
    </citation>
    <scope>NUCLEOTIDE SEQUENCE [LARGE SCALE GENOMIC DNA]</scope>
    <source>
        <strain evidence="3 4">YMD87</strain>
    </source>
</reference>
<keyword evidence="4" id="KW-1185">Reference proteome</keyword>
<evidence type="ECO:0000256" key="1">
    <source>
        <dbReference type="SAM" id="MobiDB-lite"/>
    </source>
</evidence>
<evidence type="ECO:0000256" key="2">
    <source>
        <dbReference type="SAM" id="SignalP"/>
    </source>
</evidence>
<keyword evidence="2" id="KW-0732">Signal</keyword>
<feature type="compositionally biased region" description="Low complexity" evidence="1">
    <location>
        <begin position="21"/>
        <end position="30"/>
    </location>
</feature>
<dbReference type="Proteomes" id="UP001241605">
    <property type="component" value="Chromosome"/>
</dbReference>
<evidence type="ECO:0008006" key="5">
    <source>
        <dbReference type="Google" id="ProtNLM"/>
    </source>
</evidence>
<accession>A0ABY8QLC7</accession>
<feature type="region of interest" description="Disordered" evidence="1">
    <location>
        <begin position="21"/>
        <end position="60"/>
    </location>
</feature>